<feature type="transmembrane region" description="Helical" evidence="1">
    <location>
        <begin position="12"/>
        <end position="33"/>
    </location>
</feature>
<dbReference type="Proteomes" id="UP001497480">
    <property type="component" value="Unassembled WGS sequence"/>
</dbReference>
<keyword evidence="1" id="KW-0812">Transmembrane</keyword>
<keyword evidence="3" id="KW-1185">Reference proteome</keyword>
<evidence type="ECO:0000313" key="3">
    <source>
        <dbReference type="Proteomes" id="UP001497480"/>
    </source>
</evidence>
<dbReference type="PANTHER" id="PTHR31676">
    <property type="entry name" value="T31J12.3 PROTEIN-RELATED"/>
    <property type="match status" value="1"/>
</dbReference>
<keyword evidence="1" id="KW-0472">Membrane</keyword>
<accession>A0AAV1WLG1</accession>
<gene>
    <name evidence="2" type="ORF">LLUT_LOCUS11290</name>
</gene>
<organism evidence="2 3">
    <name type="scientific">Lupinus luteus</name>
    <name type="common">European yellow lupine</name>
    <dbReference type="NCBI Taxonomy" id="3873"/>
    <lineage>
        <taxon>Eukaryota</taxon>
        <taxon>Viridiplantae</taxon>
        <taxon>Streptophyta</taxon>
        <taxon>Embryophyta</taxon>
        <taxon>Tracheophyta</taxon>
        <taxon>Spermatophyta</taxon>
        <taxon>Magnoliopsida</taxon>
        <taxon>eudicotyledons</taxon>
        <taxon>Gunneridae</taxon>
        <taxon>Pentapetalae</taxon>
        <taxon>rosids</taxon>
        <taxon>fabids</taxon>
        <taxon>Fabales</taxon>
        <taxon>Fabaceae</taxon>
        <taxon>Papilionoideae</taxon>
        <taxon>50 kb inversion clade</taxon>
        <taxon>genistoids sensu lato</taxon>
        <taxon>core genistoids</taxon>
        <taxon>Genisteae</taxon>
        <taxon>Lupinus</taxon>
    </lineage>
</organism>
<protein>
    <submittedName>
        <fullName evidence="2">Uncharacterized protein</fullName>
    </submittedName>
</protein>
<name>A0AAV1WLG1_LUPLU</name>
<dbReference type="PANTHER" id="PTHR31676:SF173">
    <property type="entry name" value="DUF538 DOMAIN-CONTAINING PROTEIN"/>
    <property type="match status" value="1"/>
</dbReference>
<evidence type="ECO:0000256" key="1">
    <source>
        <dbReference type="SAM" id="Phobius"/>
    </source>
</evidence>
<dbReference type="AlphaFoldDB" id="A0AAV1WLG1"/>
<evidence type="ECO:0000313" key="2">
    <source>
        <dbReference type="EMBL" id="CAL0310230.1"/>
    </source>
</evidence>
<dbReference type="InterPro" id="IPR007493">
    <property type="entry name" value="DUF538"/>
</dbReference>
<dbReference type="SUPFAM" id="SSF141562">
    <property type="entry name" value="At5g01610-like"/>
    <property type="match status" value="1"/>
</dbReference>
<sequence>MGVNFQANPISSISILCSIILMLTFFTTPSLSFNKGPYDLFKQFNFPKGILPRGATNYTFDNSTGNFTINLEKPCNYKIQSFEWRFKSTITGIITKDNITSFEGLQVKVVFWISITKLTNTEKGIVTFYAGNIPLIVPTILLKVSPLCL</sequence>
<reference evidence="2 3" key="1">
    <citation type="submission" date="2024-03" db="EMBL/GenBank/DDBJ databases">
        <authorList>
            <person name="Martinez-Hernandez J."/>
        </authorList>
    </citation>
    <scope>NUCLEOTIDE SEQUENCE [LARGE SCALE GENOMIC DNA]</scope>
</reference>
<comment type="caution">
    <text evidence="2">The sequence shown here is derived from an EMBL/GenBank/DDBJ whole genome shotgun (WGS) entry which is preliminary data.</text>
</comment>
<dbReference type="InterPro" id="IPR036758">
    <property type="entry name" value="At5g01610-like"/>
</dbReference>
<dbReference type="EMBL" id="CAXHTB010000007">
    <property type="protein sequence ID" value="CAL0310230.1"/>
    <property type="molecule type" value="Genomic_DNA"/>
</dbReference>
<dbReference type="Pfam" id="PF04398">
    <property type="entry name" value="DUF538"/>
    <property type="match status" value="1"/>
</dbReference>
<dbReference type="Gene3D" id="2.30.240.10">
    <property type="entry name" value="At5g01610-like"/>
    <property type="match status" value="1"/>
</dbReference>
<proteinExistence type="predicted"/>
<keyword evidence="1" id="KW-1133">Transmembrane helix</keyword>